<dbReference type="Proteomes" id="UP000494040">
    <property type="component" value="Unassembled WGS sequence"/>
</dbReference>
<evidence type="ECO:0008006" key="5">
    <source>
        <dbReference type="Google" id="ProtNLM"/>
    </source>
</evidence>
<dbReference type="OMA" id="EMLGLMQ"/>
<dbReference type="OrthoDB" id="8190635at2759"/>
<name>A0A8I6RET6_CIMLE</name>
<organism evidence="3 4">
    <name type="scientific">Cimex lectularius</name>
    <name type="common">Bed bug</name>
    <name type="synonym">Acanthia lectularia</name>
    <dbReference type="NCBI Taxonomy" id="79782"/>
    <lineage>
        <taxon>Eukaryota</taxon>
        <taxon>Metazoa</taxon>
        <taxon>Ecdysozoa</taxon>
        <taxon>Arthropoda</taxon>
        <taxon>Hexapoda</taxon>
        <taxon>Insecta</taxon>
        <taxon>Pterygota</taxon>
        <taxon>Neoptera</taxon>
        <taxon>Paraneoptera</taxon>
        <taxon>Hemiptera</taxon>
        <taxon>Heteroptera</taxon>
        <taxon>Panheteroptera</taxon>
        <taxon>Cimicomorpha</taxon>
        <taxon>Cimicidae</taxon>
        <taxon>Cimex</taxon>
    </lineage>
</organism>
<dbReference type="GO" id="GO:0005886">
    <property type="term" value="C:plasma membrane"/>
    <property type="evidence" value="ECO:0007669"/>
    <property type="project" value="TreeGrafter"/>
</dbReference>
<dbReference type="GeneID" id="106664011"/>
<reference evidence="3" key="1">
    <citation type="submission" date="2022-01" db="UniProtKB">
        <authorList>
            <consortium name="EnsemblMetazoa"/>
        </authorList>
    </citation>
    <scope>IDENTIFICATION</scope>
</reference>
<keyword evidence="2" id="KW-0732">Signal</keyword>
<evidence type="ECO:0000313" key="4">
    <source>
        <dbReference type="Proteomes" id="UP000494040"/>
    </source>
</evidence>
<feature type="coiled-coil region" evidence="1">
    <location>
        <begin position="77"/>
        <end position="111"/>
    </location>
</feature>
<proteinExistence type="predicted"/>
<evidence type="ECO:0000256" key="2">
    <source>
        <dbReference type="SAM" id="SignalP"/>
    </source>
</evidence>
<evidence type="ECO:0000313" key="3">
    <source>
        <dbReference type="EnsemblMetazoa" id="XP_014244842.1"/>
    </source>
</evidence>
<dbReference type="RefSeq" id="XP_014244842.1">
    <property type="nucleotide sequence ID" value="XM_014389356.2"/>
</dbReference>
<dbReference type="EnsemblMetazoa" id="XM_014389356.2">
    <property type="protein sequence ID" value="XP_014244842.1"/>
    <property type="gene ID" value="LOC106664011"/>
</dbReference>
<keyword evidence="4" id="KW-1185">Reference proteome</keyword>
<dbReference type="AlphaFoldDB" id="A0A8I6RET6"/>
<dbReference type="PANTHER" id="PTHR39960:SF1">
    <property type="entry name" value="LD34147P"/>
    <property type="match status" value="1"/>
</dbReference>
<evidence type="ECO:0000256" key="1">
    <source>
        <dbReference type="SAM" id="Coils"/>
    </source>
</evidence>
<feature type="chain" id="PRO_5035195666" description="Paramyosin" evidence="2">
    <location>
        <begin position="20"/>
        <end position="485"/>
    </location>
</feature>
<keyword evidence="1" id="KW-0175">Coiled coil</keyword>
<feature type="signal peptide" evidence="2">
    <location>
        <begin position="1"/>
        <end position="19"/>
    </location>
</feature>
<dbReference type="PANTHER" id="PTHR39960">
    <property type="entry name" value="LD34147P"/>
    <property type="match status" value="1"/>
</dbReference>
<sequence length="485" mass="55353">MKLLIILLVLFFPKENAGARTVTHEDIKEGMISFVHLLRDSIEKLERHENRERQLGEHLRKALSGLDARERAQDGLLRNIINKLSILDERIENLEEKSKIKEETRKGFSDDAMQVLSDKLQTVVDGQEACPTKMDLLETTMKLKIDGLQTLVQEVKTEVSSLSKSVSHLASQQDELVAKDAEAQKDRKSILSELKQKFEFINTIPETSDRDNATINEIVSFRNEMMAKLKEGEAKCESRFDHTAEIVKKQSNAITTSVMSLVNETSRSIENIQAAVTNLGENSKTVQNIESVLVQTSQNVMDTRKRFEYGVHRMLQEVQQVLTTQNVDLNFTVNKEFDEISDVIVNFQKESVGNLSKQFEKEISQVWRQISVMYQQITTSAKVLDMLQNETDHFTIKSEEKFDQLASKLDNIGSNINQIQDNHNFVLGRLSLFVHEFNETRNALASASKYFREMYSHDPVETKAGKFGPGPIFVDDIDKQVDNHV</sequence>
<accession>A0A8I6RET6</accession>
<protein>
    <recommendedName>
        <fullName evidence="5">Paramyosin</fullName>
    </recommendedName>
</protein>
<dbReference type="KEGG" id="clec:106664011"/>